<dbReference type="Proteomes" id="UP001558713">
    <property type="component" value="Unassembled WGS sequence"/>
</dbReference>
<evidence type="ECO:0000259" key="3">
    <source>
        <dbReference type="Pfam" id="PF05617"/>
    </source>
</evidence>
<comment type="caution">
    <text evidence="4">The sequence shown here is derived from an EMBL/GenBank/DDBJ whole genome shotgun (WGS) entry which is preliminary data.</text>
</comment>
<proteinExistence type="predicted"/>
<protein>
    <recommendedName>
        <fullName evidence="3">Prolamin-like domain-containing protein</fullName>
    </recommendedName>
</protein>
<feature type="chain" id="PRO_5044823313" description="Prolamin-like domain-containing protein" evidence="2">
    <location>
        <begin position="22"/>
        <end position="99"/>
    </location>
</feature>
<dbReference type="AlphaFoldDB" id="A0ABD0ZFV8"/>
<feature type="domain" description="Prolamin-like" evidence="3">
    <location>
        <begin position="33"/>
        <end position="97"/>
    </location>
</feature>
<organism evidence="4 5">
    <name type="scientific">Cardamine amara subsp. amara</name>
    <dbReference type="NCBI Taxonomy" id="228776"/>
    <lineage>
        <taxon>Eukaryota</taxon>
        <taxon>Viridiplantae</taxon>
        <taxon>Streptophyta</taxon>
        <taxon>Embryophyta</taxon>
        <taxon>Tracheophyta</taxon>
        <taxon>Spermatophyta</taxon>
        <taxon>Magnoliopsida</taxon>
        <taxon>eudicotyledons</taxon>
        <taxon>Gunneridae</taxon>
        <taxon>Pentapetalae</taxon>
        <taxon>rosids</taxon>
        <taxon>malvids</taxon>
        <taxon>Brassicales</taxon>
        <taxon>Brassicaceae</taxon>
        <taxon>Cardamineae</taxon>
        <taxon>Cardamine</taxon>
    </lineage>
</organism>
<dbReference type="InterPro" id="IPR008502">
    <property type="entry name" value="Prolamin-like"/>
</dbReference>
<keyword evidence="1 2" id="KW-0732">Signal</keyword>
<dbReference type="PANTHER" id="PTHR31181:SF62">
    <property type="entry name" value="PROLAMIN-LIKE PROTEIN (DUF1278)"/>
    <property type="match status" value="1"/>
</dbReference>
<name>A0ABD0ZFV8_CARAN</name>
<dbReference type="EMBL" id="JBANAX010000806">
    <property type="protein sequence ID" value="KAL1192891.1"/>
    <property type="molecule type" value="Genomic_DNA"/>
</dbReference>
<keyword evidence="5" id="KW-1185">Reference proteome</keyword>
<evidence type="ECO:0000256" key="1">
    <source>
        <dbReference type="ARBA" id="ARBA00022729"/>
    </source>
</evidence>
<evidence type="ECO:0000313" key="5">
    <source>
        <dbReference type="Proteomes" id="UP001558713"/>
    </source>
</evidence>
<reference evidence="4 5" key="1">
    <citation type="submission" date="2024-04" db="EMBL/GenBank/DDBJ databases">
        <title>Genome assembly C_amara_ONT_v2.</title>
        <authorList>
            <person name="Yant L."/>
            <person name="Moore C."/>
            <person name="Slenker M."/>
        </authorList>
    </citation>
    <scope>NUCLEOTIDE SEQUENCE [LARGE SCALE GENOMIC DNA]</scope>
    <source>
        <tissue evidence="4">Leaf</tissue>
    </source>
</reference>
<gene>
    <name evidence="4" type="ORF">V5N11_013276</name>
</gene>
<evidence type="ECO:0000256" key="2">
    <source>
        <dbReference type="SAM" id="SignalP"/>
    </source>
</evidence>
<sequence length="99" mass="11114">MSIKKFFFLLTIVRIAIFATAQTLPPPQPLTTDCWQSLEVIPDCVPEIFRSITNGQFGNVGPSCCRAFSGLNADCIPQMFIFAPLFPPSRRLKDHCSRH</sequence>
<dbReference type="Pfam" id="PF05617">
    <property type="entry name" value="Prolamin_like"/>
    <property type="match status" value="1"/>
</dbReference>
<dbReference type="PANTHER" id="PTHR31181">
    <property type="entry name" value="EGG CELL-SECRETED PROTEIN 1.4"/>
    <property type="match status" value="1"/>
</dbReference>
<feature type="signal peptide" evidence="2">
    <location>
        <begin position="1"/>
        <end position="21"/>
    </location>
</feature>
<evidence type="ECO:0000313" key="4">
    <source>
        <dbReference type="EMBL" id="KAL1192891.1"/>
    </source>
</evidence>
<accession>A0ABD0ZFV8</accession>